<evidence type="ECO:0000256" key="1">
    <source>
        <dbReference type="SAM" id="SignalP"/>
    </source>
</evidence>
<organism evidence="2 3">
    <name type="scientific">Variovorax ginsengisoli</name>
    <dbReference type="NCBI Taxonomy" id="363844"/>
    <lineage>
        <taxon>Bacteria</taxon>
        <taxon>Pseudomonadati</taxon>
        <taxon>Pseudomonadota</taxon>
        <taxon>Betaproteobacteria</taxon>
        <taxon>Burkholderiales</taxon>
        <taxon>Comamonadaceae</taxon>
        <taxon>Variovorax</taxon>
    </lineage>
</organism>
<feature type="signal peptide" evidence="1">
    <location>
        <begin position="1"/>
        <end position="22"/>
    </location>
</feature>
<protein>
    <submittedName>
        <fullName evidence="2">Uncharacterized protein</fullName>
    </submittedName>
</protein>
<feature type="chain" id="PRO_5045723816" evidence="1">
    <location>
        <begin position="23"/>
        <end position="389"/>
    </location>
</feature>
<dbReference type="Proteomes" id="UP001226867">
    <property type="component" value="Unassembled WGS sequence"/>
</dbReference>
<accession>A0ABT9SE36</accession>
<name>A0ABT9SE36_9BURK</name>
<sequence length="389" mass="41989">MRAFAAGVLCAHVFSFPTIVQAQETQVTLAGLAFSGDAASLDQRFPYSRAYEKGLQQAGDRAYARIQANIAAAPPRHLTVAPGMIDELKGRDQAIVTSLVVNSETVSVENFGNLRKLFVLIRAQAMFFDFKSMTVVRSYPLSFAYIDVFDRDPTPAEILRRVQAVYEGAANKPGIFARYANVLAGATLPAQVPRLLKVSKVSLDSSVLASLPPYLKSEPGMAETWAADMVSEAISTRAGVPLIPYSQGYAVGNVFAIRVSDGTVFSLKLPEPDYTISVDLTGIKKVKFGSVAAGDSFVYGTYATMKIEQPLMGTAYLSTALKNGETKVVPATQTYVDDFPAYYDSWNGLFTRLATAVATKDMGWVKAAAAAPDIEAQILKTNILISQCK</sequence>
<dbReference type="RefSeq" id="WP_307691908.1">
    <property type="nucleotide sequence ID" value="NZ_JAUSRO010000016.1"/>
</dbReference>
<evidence type="ECO:0000313" key="2">
    <source>
        <dbReference type="EMBL" id="MDP9902149.1"/>
    </source>
</evidence>
<proteinExistence type="predicted"/>
<keyword evidence="3" id="KW-1185">Reference proteome</keyword>
<gene>
    <name evidence="2" type="ORF">J2W36_004425</name>
</gene>
<dbReference type="EMBL" id="JAUSRO010000016">
    <property type="protein sequence ID" value="MDP9902149.1"/>
    <property type="molecule type" value="Genomic_DNA"/>
</dbReference>
<evidence type="ECO:0000313" key="3">
    <source>
        <dbReference type="Proteomes" id="UP001226867"/>
    </source>
</evidence>
<comment type="caution">
    <text evidence="2">The sequence shown here is derived from an EMBL/GenBank/DDBJ whole genome shotgun (WGS) entry which is preliminary data.</text>
</comment>
<reference evidence="2 3" key="1">
    <citation type="submission" date="2023-07" db="EMBL/GenBank/DDBJ databases">
        <title>Sorghum-associated microbial communities from plants grown in Nebraska, USA.</title>
        <authorList>
            <person name="Schachtman D."/>
        </authorList>
    </citation>
    <scope>NUCLEOTIDE SEQUENCE [LARGE SCALE GENOMIC DNA]</scope>
    <source>
        <strain evidence="2 3">DS1607</strain>
    </source>
</reference>
<keyword evidence="1" id="KW-0732">Signal</keyword>